<evidence type="ECO:0000313" key="2">
    <source>
        <dbReference type="Proteomes" id="UP000291084"/>
    </source>
</evidence>
<dbReference type="AlphaFoldDB" id="A0A0S3RIS9"/>
<organism evidence="1 2">
    <name type="scientific">Vigna angularis var. angularis</name>
    <dbReference type="NCBI Taxonomy" id="157739"/>
    <lineage>
        <taxon>Eukaryota</taxon>
        <taxon>Viridiplantae</taxon>
        <taxon>Streptophyta</taxon>
        <taxon>Embryophyta</taxon>
        <taxon>Tracheophyta</taxon>
        <taxon>Spermatophyta</taxon>
        <taxon>Magnoliopsida</taxon>
        <taxon>eudicotyledons</taxon>
        <taxon>Gunneridae</taxon>
        <taxon>Pentapetalae</taxon>
        <taxon>rosids</taxon>
        <taxon>fabids</taxon>
        <taxon>Fabales</taxon>
        <taxon>Fabaceae</taxon>
        <taxon>Papilionoideae</taxon>
        <taxon>50 kb inversion clade</taxon>
        <taxon>NPAAA clade</taxon>
        <taxon>indigoferoid/millettioid clade</taxon>
        <taxon>Phaseoleae</taxon>
        <taxon>Vigna</taxon>
    </lineage>
</organism>
<dbReference type="EMBL" id="AP015036">
    <property type="protein sequence ID" value="BAT80471.1"/>
    <property type="molecule type" value="Genomic_DNA"/>
</dbReference>
<sequence>MLFLRCACSRVPCENIAVWRCNVCIIVLDCFCNFKPKFLIEVYGVFIVCLHMQVHLRNVLLGAKIKSMI</sequence>
<proteinExistence type="predicted"/>
<gene>
    <name evidence="1" type="primary">Vigan.03G005600</name>
    <name evidence="1" type="ORF">VIGAN_03005600</name>
</gene>
<evidence type="ECO:0000313" key="1">
    <source>
        <dbReference type="EMBL" id="BAT80471.1"/>
    </source>
</evidence>
<accession>A0A0S3RIS9</accession>
<dbReference type="Proteomes" id="UP000291084">
    <property type="component" value="Chromosome 3"/>
</dbReference>
<protein>
    <submittedName>
        <fullName evidence="1">Uncharacterized protein</fullName>
    </submittedName>
</protein>
<keyword evidence="2" id="KW-1185">Reference proteome</keyword>
<reference evidence="1 2" key="1">
    <citation type="journal article" date="2015" name="Sci. Rep.">
        <title>The power of single molecule real-time sequencing technology in the de novo assembly of a eukaryotic genome.</title>
        <authorList>
            <person name="Sakai H."/>
            <person name="Naito K."/>
            <person name="Ogiso-Tanaka E."/>
            <person name="Takahashi Y."/>
            <person name="Iseki K."/>
            <person name="Muto C."/>
            <person name="Satou K."/>
            <person name="Teruya K."/>
            <person name="Shiroma A."/>
            <person name="Shimoji M."/>
            <person name="Hirano T."/>
            <person name="Itoh T."/>
            <person name="Kaga A."/>
            <person name="Tomooka N."/>
        </authorList>
    </citation>
    <scope>NUCLEOTIDE SEQUENCE [LARGE SCALE GENOMIC DNA]</scope>
    <source>
        <strain evidence="2">cv. Shumari</strain>
    </source>
</reference>
<name>A0A0S3RIS9_PHAAN</name>